<evidence type="ECO:0000313" key="2">
    <source>
        <dbReference type="Proteomes" id="UP000835052"/>
    </source>
</evidence>
<dbReference type="EMBL" id="CAJGYM010000010">
    <property type="protein sequence ID" value="CAD6189427.1"/>
    <property type="molecule type" value="Genomic_DNA"/>
</dbReference>
<comment type="caution">
    <text evidence="1">The sequence shown here is derived from an EMBL/GenBank/DDBJ whole genome shotgun (WGS) entry which is preliminary data.</text>
</comment>
<name>A0A8S1H241_9PELO</name>
<keyword evidence="2" id="KW-1185">Reference proteome</keyword>
<evidence type="ECO:0000313" key="1">
    <source>
        <dbReference type="EMBL" id="CAD6189427.1"/>
    </source>
</evidence>
<gene>
    <name evidence="1" type="ORF">CAUJ_LOCUS5346</name>
</gene>
<reference evidence="1" key="1">
    <citation type="submission" date="2020-10" db="EMBL/GenBank/DDBJ databases">
        <authorList>
            <person name="Kikuchi T."/>
        </authorList>
    </citation>
    <scope>NUCLEOTIDE SEQUENCE</scope>
    <source>
        <strain evidence="1">NKZ352</strain>
    </source>
</reference>
<dbReference type="Proteomes" id="UP000835052">
    <property type="component" value="Unassembled WGS sequence"/>
</dbReference>
<dbReference type="AlphaFoldDB" id="A0A8S1H241"/>
<sequence length="263" mass="30198">MCATPSRPDVSIKMFLTSAELHIMLRDEGLETRRVEFTTSAKLKYFLRAEISQLDNKNMRRRMMAKQMVYALLGKPAECSLASIRTIGVEDQTSRRANEYLPMSPEDEPRTWKSSPIDDTSSNSFRCDLTTVEVPSEDVVSLIQNYYERFEKHAEELGIEFVLSMSSEVAPKLKLSSRNVADLLKAQNFIMDLTTLYRQSENMADTGRRAVQGASTSCSLNKRDWSLPLEERRPQWERPYENEARNARNHSFGGFGPSQKHHF</sequence>
<protein>
    <submittedName>
        <fullName evidence="1">Uncharacterized protein</fullName>
    </submittedName>
</protein>
<proteinExistence type="predicted"/>
<accession>A0A8S1H241</accession>
<organism evidence="1 2">
    <name type="scientific">Caenorhabditis auriculariae</name>
    <dbReference type="NCBI Taxonomy" id="2777116"/>
    <lineage>
        <taxon>Eukaryota</taxon>
        <taxon>Metazoa</taxon>
        <taxon>Ecdysozoa</taxon>
        <taxon>Nematoda</taxon>
        <taxon>Chromadorea</taxon>
        <taxon>Rhabditida</taxon>
        <taxon>Rhabditina</taxon>
        <taxon>Rhabditomorpha</taxon>
        <taxon>Rhabditoidea</taxon>
        <taxon>Rhabditidae</taxon>
        <taxon>Peloderinae</taxon>
        <taxon>Caenorhabditis</taxon>
    </lineage>
</organism>